<proteinExistence type="predicted"/>
<comment type="caution">
    <text evidence="1">The sequence shown here is derived from an EMBL/GenBank/DDBJ whole genome shotgun (WGS) entry which is preliminary data.</text>
</comment>
<dbReference type="PROSITE" id="PS51257">
    <property type="entry name" value="PROKAR_LIPOPROTEIN"/>
    <property type="match status" value="1"/>
</dbReference>
<evidence type="ECO:0008006" key="3">
    <source>
        <dbReference type="Google" id="ProtNLM"/>
    </source>
</evidence>
<protein>
    <recommendedName>
        <fullName evidence="3">Lipoprotein</fullName>
    </recommendedName>
</protein>
<evidence type="ECO:0000313" key="2">
    <source>
        <dbReference type="Proteomes" id="UP000190965"/>
    </source>
</evidence>
<evidence type="ECO:0000313" key="1">
    <source>
        <dbReference type="EMBL" id="OPB00919.1"/>
    </source>
</evidence>
<organism evidence="1 2">
    <name type="scientific">Pseudomonas fluorescens</name>
    <dbReference type="NCBI Taxonomy" id="294"/>
    <lineage>
        <taxon>Bacteria</taxon>
        <taxon>Pseudomonadati</taxon>
        <taxon>Pseudomonadota</taxon>
        <taxon>Gammaproteobacteria</taxon>
        <taxon>Pseudomonadales</taxon>
        <taxon>Pseudomonadaceae</taxon>
        <taxon>Pseudomonas</taxon>
    </lineage>
</organism>
<gene>
    <name evidence="1" type="ORF">BFW87_00470</name>
</gene>
<reference evidence="1 2" key="1">
    <citation type="submission" date="2016-12" db="EMBL/GenBank/DDBJ databases">
        <title>Draft genome sequences of seven strains of Pseudomonas fluorescens that produce 4-formylaminooxyvinylglycine.</title>
        <authorList>
            <person name="Okrent R.A."/>
            <person name="Manning V.A."/>
            <person name="Trippe K.M."/>
        </authorList>
    </citation>
    <scope>NUCLEOTIDE SEQUENCE [LARGE SCALE GENOMIC DNA]</scope>
    <source>
        <strain evidence="1 2">P5A</strain>
    </source>
</reference>
<dbReference type="Proteomes" id="UP000190965">
    <property type="component" value="Unassembled WGS sequence"/>
</dbReference>
<dbReference type="RefSeq" id="WP_078738052.1">
    <property type="nucleotide sequence ID" value="NZ_MSDF01000001.1"/>
</dbReference>
<dbReference type="EMBL" id="MSDF01000001">
    <property type="protein sequence ID" value="OPB00919.1"/>
    <property type="molecule type" value="Genomic_DNA"/>
</dbReference>
<sequence length="298" mass="32758">MSLFKIPSWILPLILLAGCDDMSHHRADNIVSHSVALPALPIIQGAVMALVPTVAGQRNDLMMRQVCELARGESSQEQVSQTLRQQGIELNNIPQQGHPLSLLVNPDRPQRVTACAAYIATSVMTLPKTSEFMVEAKAEAAGTIKTTALVVDPQKLNRFLDVQLAVAKADAELFALIATELEKSLGLTLEQYNQNAQSLFAAIAPAYLQRVKELYASGQGTDFTLLEYSDSDFKFRSNSGYLFEYGYDGLNLSMNRTPWYGEGKLLGKIYLLDTAYLAPELIKNAVSTNSALRTWSNN</sequence>
<accession>A0A1T2Z9E1</accession>
<name>A0A1T2Z9E1_PSEFL</name>
<dbReference type="OrthoDB" id="6895606at2"/>
<dbReference type="AlphaFoldDB" id="A0A1T2Z9E1"/>